<accession>A0ABW3IA76</accession>
<evidence type="ECO:0000313" key="2">
    <source>
        <dbReference type="Proteomes" id="UP001596996"/>
    </source>
</evidence>
<dbReference type="Pfam" id="PF10122">
    <property type="entry name" value="Zn_ribbon_Com"/>
    <property type="match status" value="1"/>
</dbReference>
<reference evidence="2" key="1">
    <citation type="journal article" date="2019" name="Int. J. Syst. Evol. Microbiol.">
        <title>The Global Catalogue of Microorganisms (GCM) 10K type strain sequencing project: providing services to taxonomists for standard genome sequencing and annotation.</title>
        <authorList>
            <consortium name="The Broad Institute Genomics Platform"/>
            <consortium name="The Broad Institute Genome Sequencing Center for Infectious Disease"/>
            <person name="Wu L."/>
            <person name="Ma J."/>
        </authorList>
    </citation>
    <scope>NUCLEOTIDE SEQUENCE [LARGE SCALE GENOMIC DNA]</scope>
    <source>
        <strain evidence="2">CCUG 61707</strain>
    </source>
</reference>
<name>A0ABW3IA76_9PAST</name>
<comment type="caution">
    <text evidence="1">The sequence shown here is derived from an EMBL/GenBank/DDBJ whole genome shotgun (WGS) entry which is preliminary data.</text>
</comment>
<gene>
    <name evidence="1" type="ORF">ACFQ02_08505</name>
</gene>
<sequence>MQQQKLTDIRCKCCNKLLAKAGSLTHLEIKCVRCKTVNKIN</sequence>
<dbReference type="InterPro" id="IPR019294">
    <property type="entry name" value="Translation_reg_Com"/>
</dbReference>
<organism evidence="1 2">
    <name type="scientific">Seminibacterium arietis</name>
    <dbReference type="NCBI Taxonomy" id="1173502"/>
    <lineage>
        <taxon>Bacteria</taxon>
        <taxon>Pseudomonadati</taxon>
        <taxon>Pseudomonadota</taxon>
        <taxon>Gammaproteobacteria</taxon>
        <taxon>Pasteurellales</taxon>
        <taxon>Pasteurellaceae</taxon>
        <taxon>Seminibacterium</taxon>
    </lineage>
</organism>
<proteinExistence type="predicted"/>
<dbReference type="EMBL" id="JBHTJN010000026">
    <property type="protein sequence ID" value="MFD0966871.1"/>
    <property type="molecule type" value="Genomic_DNA"/>
</dbReference>
<protein>
    <submittedName>
        <fullName evidence="1">Com family DNA-binding transcriptional regulator</fullName>
    </submittedName>
</protein>
<dbReference type="GO" id="GO:0003677">
    <property type="term" value="F:DNA binding"/>
    <property type="evidence" value="ECO:0007669"/>
    <property type="project" value="UniProtKB-KW"/>
</dbReference>
<dbReference type="RefSeq" id="WP_380821786.1">
    <property type="nucleotide sequence ID" value="NZ_JBHTJN010000026.1"/>
</dbReference>
<keyword evidence="1" id="KW-0238">DNA-binding</keyword>
<dbReference type="Proteomes" id="UP001596996">
    <property type="component" value="Unassembled WGS sequence"/>
</dbReference>
<evidence type="ECO:0000313" key="1">
    <source>
        <dbReference type="EMBL" id="MFD0966871.1"/>
    </source>
</evidence>
<keyword evidence="2" id="KW-1185">Reference proteome</keyword>